<dbReference type="EMBL" id="JBHTEF010000001">
    <property type="protein sequence ID" value="MFC7582219.1"/>
    <property type="molecule type" value="Genomic_DNA"/>
</dbReference>
<evidence type="ECO:0000313" key="9">
    <source>
        <dbReference type="Proteomes" id="UP001596527"/>
    </source>
</evidence>
<dbReference type="SUPFAM" id="SSF48576">
    <property type="entry name" value="Terpenoid synthases"/>
    <property type="match status" value="1"/>
</dbReference>
<comment type="caution">
    <text evidence="7">The sequence shown here is derived from an EMBL/GenBank/DDBJ whole genome shotgun (WGS) entry which is preliminary data.</text>
</comment>
<dbReference type="EMBL" id="JBHTEF010000001">
    <property type="protein sequence ID" value="MFC7579631.1"/>
    <property type="molecule type" value="Genomic_DNA"/>
</dbReference>
<evidence type="ECO:0000256" key="1">
    <source>
        <dbReference type="ARBA" id="ARBA00001946"/>
    </source>
</evidence>
<evidence type="ECO:0000256" key="5">
    <source>
        <dbReference type="ARBA" id="ARBA00022842"/>
    </source>
</evidence>
<dbReference type="PANTHER" id="PTHR12001:SF69">
    <property type="entry name" value="ALL TRANS-POLYPRENYL-DIPHOSPHATE SYNTHASE PDSS1"/>
    <property type="match status" value="1"/>
</dbReference>
<protein>
    <submittedName>
        <fullName evidence="7">Polyprenyl synthetase family protein</fullName>
        <ecNumber evidence="7">2.5.1.-</ecNumber>
    </submittedName>
</protein>
<dbReference type="PROSITE" id="PS00444">
    <property type="entry name" value="POLYPRENYL_SYNTHASE_2"/>
    <property type="match status" value="1"/>
</dbReference>
<evidence type="ECO:0000313" key="7">
    <source>
        <dbReference type="EMBL" id="MFC7579631.1"/>
    </source>
</evidence>
<sequence length="337" mass="35722">MTLTPPDLHVPALEAAIAPGLDAVEALLHRSVAGSRDLVDDLTAHLAQAGGKRIRPLLTLVCAQLGSPELALSDQVIAAATAMELTHIASLYHDDVMDSAPTRRGVPSAQHLWGNNRAILAGDILFARASRLIATLGSESVAHHSRTFERLCLGQLNETFGPRPGDDPVDFYVQVLADKTGSLLSAAAHFGAYHAHAPREYAQVVADFGEKVGVAFQIADDVLDLVSSGETSGKTPGTDLREGVDTLPVLLLRRHASEGTLDAEGRAILSDLEGDLDSDEALASVVERLRTHGVVAETRGMARGWALAAVESLDPLPEGEPRTALISFARLMVERVA</sequence>
<dbReference type="Pfam" id="PF00348">
    <property type="entry name" value="polyprenyl_synt"/>
    <property type="match status" value="1"/>
</dbReference>
<keyword evidence="5" id="KW-0460">Magnesium</keyword>
<dbReference type="Proteomes" id="UP001596527">
    <property type="component" value="Unassembled WGS sequence"/>
</dbReference>
<comment type="similarity">
    <text evidence="2 6">Belongs to the FPP/GGPP synthase family.</text>
</comment>
<keyword evidence="3 6" id="KW-0808">Transferase</keyword>
<organism evidence="7 9">
    <name type="scientific">Schaalia naturae</name>
    <dbReference type="NCBI Taxonomy" id="635203"/>
    <lineage>
        <taxon>Bacteria</taxon>
        <taxon>Bacillati</taxon>
        <taxon>Actinomycetota</taxon>
        <taxon>Actinomycetes</taxon>
        <taxon>Actinomycetales</taxon>
        <taxon>Actinomycetaceae</taxon>
        <taxon>Schaalia</taxon>
    </lineage>
</organism>
<dbReference type="GO" id="GO:0016740">
    <property type="term" value="F:transferase activity"/>
    <property type="evidence" value="ECO:0007669"/>
    <property type="project" value="UniProtKB-KW"/>
</dbReference>
<keyword evidence="9" id="KW-1185">Reference proteome</keyword>
<dbReference type="EC" id="2.5.1.-" evidence="7"/>
<dbReference type="InterPro" id="IPR008949">
    <property type="entry name" value="Isoprenoid_synthase_dom_sf"/>
</dbReference>
<keyword evidence="4" id="KW-0479">Metal-binding</keyword>
<evidence type="ECO:0000313" key="8">
    <source>
        <dbReference type="EMBL" id="MFC7582219.1"/>
    </source>
</evidence>
<dbReference type="SFLD" id="SFLDS00005">
    <property type="entry name" value="Isoprenoid_Synthase_Type_I"/>
    <property type="match status" value="1"/>
</dbReference>
<dbReference type="SFLD" id="SFLDG01017">
    <property type="entry name" value="Polyprenyl_Transferase_Like"/>
    <property type="match status" value="1"/>
</dbReference>
<evidence type="ECO:0000256" key="2">
    <source>
        <dbReference type="ARBA" id="ARBA00006706"/>
    </source>
</evidence>
<evidence type="ECO:0000256" key="3">
    <source>
        <dbReference type="ARBA" id="ARBA00022679"/>
    </source>
</evidence>
<evidence type="ECO:0000256" key="6">
    <source>
        <dbReference type="RuleBase" id="RU004466"/>
    </source>
</evidence>
<dbReference type="CDD" id="cd00685">
    <property type="entry name" value="Trans_IPPS_HT"/>
    <property type="match status" value="1"/>
</dbReference>
<dbReference type="InterPro" id="IPR000092">
    <property type="entry name" value="Polyprenyl_synt"/>
</dbReference>
<accession>A0ABW2SHM3</accession>
<reference evidence="7" key="1">
    <citation type="journal article" date="2014" name="Int. J. Syst. Evol. Microbiol.">
        <title>Complete genome of a new Firmicutes species belonging to the dominant human colonic microbiota ('Ruminococcus bicirculans') reveals two chromosomes and a selective capacity to utilize plant glucans.</title>
        <authorList>
            <consortium name="NISC Comparative Sequencing Program"/>
            <person name="Wegmann U."/>
            <person name="Louis P."/>
            <person name="Goesmann A."/>
            <person name="Henrissat B."/>
            <person name="Duncan S.H."/>
            <person name="Flint H.J."/>
        </authorList>
    </citation>
    <scope>NUCLEOTIDE SEQUENCE</scope>
    <source>
        <strain evidence="7">CCUG 56698</strain>
    </source>
</reference>
<dbReference type="RefSeq" id="WP_380971023.1">
    <property type="nucleotide sequence ID" value="NZ_JBHTEF010000001.1"/>
</dbReference>
<gene>
    <name evidence="7" type="ORF">ACFQWG_00045</name>
    <name evidence="8" type="ORF">ACFQWG_13555</name>
</gene>
<dbReference type="PANTHER" id="PTHR12001">
    <property type="entry name" value="GERANYLGERANYL PYROPHOSPHATE SYNTHASE"/>
    <property type="match status" value="1"/>
</dbReference>
<comment type="cofactor">
    <cofactor evidence="1">
        <name>Mg(2+)</name>
        <dbReference type="ChEBI" id="CHEBI:18420"/>
    </cofactor>
</comment>
<dbReference type="InterPro" id="IPR033749">
    <property type="entry name" value="Polyprenyl_synt_CS"/>
</dbReference>
<evidence type="ECO:0000256" key="4">
    <source>
        <dbReference type="ARBA" id="ARBA00022723"/>
    </source>
</evidence>
<reference evidence="7" key="3">
    <citation type="submission" date="2024-09" db="EMBL/GenBank/DDBJ databases">
        <authorList>
            <person name="Sun Q."/>
            <person name="Mori K."/>
        </authorList>
    </citation>
    <scope>NUCLEOTIDE SEQUENCE</scope>
    <source>
        <strain evidence="7">CCUG 56698</strain>
    </source>
</reference>
<dbReference type="Gene3D" id="1.10.600.10">
    <property type="entry name" value="Farnesyl Diphosphate Synthase"/>
    <property type="match status" value="1"/>
</dbReference>
<name>A0ABW2SHM3_9ACTO</name>
<reference evidence="9" key="2">
    <citation type="journal article" date="2019" name="Int. J. Syst. Evol. Microbiol.">
        <title>The Global Catalogue of Microorganisms (GCM) 10K type strain sequencing project: providing services to taxonomists for standard genome sequencing and annotation.</title>
        <authorList>
            <consortium name="The Broad Institute Genomics Platform"/>
            <consortium name="The Broad Institute Genome Sequencing Center for Infectious Disease"/>
            <person name="Wu L."/>
            <person name="Ma J."/>
        </authorList>
    </citation>
    <scope>NUCLEOTIDE SEQUENCE [LARGE SCALE GENOMIC DNA]</scope>
    <source>
        <strain evidence="9">CCUG 56698</strain>
    </source>
</reference>
<proteinExistence type="inferred from homology"/>